<dbReference type="EMBL" id="JAUCMV010000002">
    <property type="protein sequence ID" value="KAK0417248.1"/>
    <property type="molecule type" value="Genomic_DNA"/>
</dbReference>
<dbReference type="Pfam" id="PF01762">
    <property type="entry name" value="Galactosyl_T"/>
    <property type="match status" value="1"/>
</dbReference>
<keyword evidence="6 10" id="KW-0735">Signal-anchor</keyword>
<gene>
    <name evidence="11" type="ORF">QR680_012903</name>
</gene>
<dbReference type="GO" id="GO:0000139">
    <property type="term" value="C:Golgi membrane"/>
    <property type="evidence" value="ECO:0007669"/>
    <property type="project" value="UniProtKB-SubCell"/>
</dbReference>
<accession>A0AA39I3P6</accession>
<reference evidence="11" key="1">
    <citation type="submission" date="2023-06" db="EMBL/GenBank/DDBJ databases">
        <title>Genomic analysis of the entomopathogenic nematode Steinernema hermaphroditum.</title>
        <authorList>
            <person name="Schwarz E.M."/>
            <person name="Heppert J.K."/>
            <person name="Baniya A."/>
            <person name="Schwartz H.T."/>
            <person name="Tan C.-H."/>
            <person name="Antoshechkin I."/>
            <person name="Sternberg P.W."/>
            <person name="Goodrich-Blair H."/>
            <person name="Dillman A.R."/>
        </authorList>
    </citation>
    <scope>NUCLEOTIDE SEQUENCE</scope>
    <source>
        <strain evidence="11">PS9179</strain>
        <tissue evidence="11">Whole animal</tissue>
    </source>
</reference>
<dbReference type="PANTHER" id="PTHR11214:SF319">
    <property type="entry name" value="HEXOSYLTRANSFERASE"/>
    <property type="match status" value="1"/>
</dbReference>
<dbReference type="PANTHER" id="PTHR11214">
    <property type="entry name" value="BETA-1,3-N-ACETYLGLUCOSAMINYLTRANSFERASE"/>
    <property type="match status" value="1"/>
</dbReference>
<evidence type="ECO:0000313" key="12">
    <source>
        <dbReference type="Proteomes" id="UP001175271"/>
    </source>
</evidence>
<keyword evidence="9 10" id="KW-0472">Membrane</keyword>
<keyword evidence="12" id="KW-1185">Reference proteome</keyword>
<keyword evidence="4" id="KW-0808">Transferase</keyword>
<evidence type="ECO:0000256" key="10">
    <source>
        <dbReference type="RuleBase" id="RU363063"/>
    </source>
</evidence>
<evidence type="ECO:0000256" key="2">
    <source>
        <dbReference type="ARBA" id="ARBA00008661"/>
    </source>
</evidence>
<evidence type="ECO:0000256" key="7">
    <source>
        <dbReference type="ARBA" id="ARBA00022989"/>
    </source>
</evidence>
<dbReference type="InterPro" id="IPR002659">
    <property type="entry name" value="Glyco_trans_31"/>
</dbReference>
<organism evidence="11 12">
    <name type="scientific">Steinernema hermaphroditum</name>
    <dbReference type="NCBI Taxonomy" id="289476"/>
    <lineage>
        <taxon>Eukaryota</taxon>
        <taxon>Metazoa</taxon>
        <taxon>Ecdysozoa</taxon>
        <taxon>Nematoda</taxon>
        <taxon>Chromadorea</taxon>
        <taxon>Rhabditida</taxon>
        <taxon>Tylenchina</taxon>
        <taxon>Panagrolaimomorpha</taxon>
        <taxon>Strongyloidoidea</taxon>
        <taxon>Steinernematidae</taxon>
        <taxon>Steinernema</taxon>
    </lineage>
</organism>
<evidence type="ECO:0000256" key="1">
    <source>
        <dbReference type="ARBA" id="ARBA00004323"/>
    </source>
</evidence>
<name>A0AA39I3P6_9BILA</name>
<comment type="subcellular location">
    <subcellularLocation>
        <location evidence="1 10">Golgi apparatus membrane</location>
        <topology evidence="1 10">Single-pass type II membrane protein</topology>
    </subcellularLocation>
</comment>
<sequence>MWRLLQKASQYSFDLDALFPTVVVVLFLLRLFLVAIHGVLSVPAVFLDSDNTQRDRFRQIRFAENVDAFACGDDVVLLVAVVSTAEEYDRRVAIRRSWGSPLRYNVSSTKLLFFTGVTHYHNNAEENADFGDIVLTNVHERYRNLSLKTLAALLFARRHCPRVRCLVKADSDNVLNIAAFERLCRKHYEDASITGHCEVKTNVIRDRFTKWYVPEHVYGVNRYPRYCSSGTYVLVGQKTPGKLLDALRRASFYDSENTRRLPEDVLFTGIAASLASIPRVHSAGFSFWEWPMTACEGSHRVAYSVHAPSTSDLLSEYDRLVAASGAPC</sequence>
<keyword evidence="3 10" id="KW-0328">Glycosyltransferase</keyword>
<evidence type="ECO:0000313" key="11">
    <source>
        <dbReference type="EMBL" id="KAK0417248.1"/>
    </source>
</evidence>
<dbReference type="Gene3D" id="3.90.550.50">
    <property type="match status" value="1"/>
</dbReference>
<evidence type="ECO:0000256" key="3">
    <source>
        <dbReference type="ARBA" id="ARBA00022676"/>
    </source>
</evidence>
<evidence type="ECO:0000256" key="8">
    <source>
        <dbReference type="ARBA" id="ARBA00023034"/>
    </source>
</evidence>
<evidence type="ECO:0000256" key="6">
    <source>
        <dbReference type="ARBA" id="ARBA00022968"/>
    </source>
</evidence>
<dbReference type="Proteomes" id="UP001175271">
    <property type="component" value="Unassembled WGS sequence"/>
</dbReference>
<keyword evidence="8 10" id="KW-0333">Golgi apparatus</keyword>
<dbReference type="AlphaFoldDB" id="A0AA39I3P6"/>
<dbReference type="GO" id="GO:0016758">
    <property type="term" value="F:hexosyltransferase activity"/>
    <property type="evidence" value="ECO:0007669"/>
    <property type="project" value="InterPro"/>
</dbReference>
<evidence type="ECO:0000256" key="9">
    <source>
        <dbReference type="ARBA" id="ARBA00023136"/>
    </source>
</evidence>
<feature type="transmembrane region" description="Helical" evidence="10">
    <location>
        <begin position="20"/>
        <end position="47"/>
    </location>
</feature>
<evidence type="ECO:0000256" key="4">
    <source>
        <dbReference type="ARBA" id="ARBA00022679"/>
    </source>
</evidence>
<evidence type="ECO:0000256" key="5">
    <source>
        <dbReference type="ARBA" id="ARBA00022692"/>
    </source>
</evidence>
<proteinExistence type="inferred from homology"/>
<comment type="similarity">
    <text evidence="2 10">Belongs to the glycosyltransferase 31 family.</text>
</comment>
<comment type="caution">
    <text evidence="11">The sequence shown here is derived from an EMBL/GenBank/DDBJ whole genome shotgun (WGS) entry which is preliminary data.</text>
</comment>
<keyword evidence="7 10" id="KW-1133">Transmembrane helix</keyword>
<dbReference type="EC" id="2.4.1.-" evidence="10"/>
<dbReference type="GO" id="GO:0006493">
    <property type="term" value="P:protein O-linked glycosylation"/>
    <property type="evidence" value="ECO:0007669"/>
    <property type="project" value="TreeGrafter"/>
</dbReference>
<protein>
    <recommendedName>
        <fullName evidence="10">Hexosyltransferase</fullName>
        <ecNumber evidence="10">2.4.1.-</ecNumber>
    </recommendedName>
</protein>
<keyword evidence="5 10" id="KW-0812">Transmembrane</keyword>